<reference evidence="1" key="2">
    <citation type="journal article" date="2024" name="Plant">
        <title>Genomic evolution and insights into agronomic trait innovations of Sesamum species.</title>
        <authorList>
            <person name="Miao H."/>
            <person name="Wang L."/>
            <person name="Qu L."/>
            <person name="Liu H."/>
            <person name="Sun Y."/>
            <person name="Le M."/>
            <person name="Wang Q."/>
            <person name="Wei S."/>
            <person name="Zheng Y."/>
            <person name="Lin W."/>
            <person name="Duan Y."/>
            <person name="Cao H."/>
            <person name="Xiong S."/>
            <person name="Wang X."/>
            <person name="Wei L."/>
            <person name="Li C."/>
            <person name="Ma Q."/>
            <person name="Ju M."/>
            <person name="Zhao R."/>
            <person name="Li G."/>
            <person name="Mu C."/>
            <person name="Tian Q."/>
            <person name="Mei H."/>
            <person name="Zhang T."/>
            <person name="Gao T."/>
            <person name="Zhang H."/>
        </authorList>
    </citation>
    <scope>NUCLEOTIDE SEQUENCE</scope>
    <source>
        <strain evidence="1">G02</strain>
    </source>
</reference>
<dbReference type="AlphaFoldDB" id="A0AAW2L091"/>
<gene>
    <name evidence="1" type="ORF">Sradi_5677400</name>
</gene>
<evidence type="ECO:0000313" key="1">
    <source>
        <dbReference type="EMBL" id="KAL0312781.1"/>
    </source>
</evidence>
<protein>
    <submittedName>
        <fullName evidence="1">Uncharacterized protein</fullName>
    </submittedName>
</protein>
<sequence>MSLAAEECSIEFLKDNKEVFAWSMTDLQGISPDVITHRLNVNPDAKLVKQKKRMFGAERSLAIKER</sequence>
<name>A0AAW2L091_SESRA</name>
<comment type="caution">
    <text evidence="1">The sequence shown here is derived from an EMBL/GenBank/DDBJ whole genome shotgun (WGS) entry which is preliminary data.</text>
</comment>
<dbReference type="EMBL" id="JACGWJ010000026">
    <property type="protein sequence ID" value="KAL0312781.1"/>
    <property type="molecule type" value="Genomic_DNA"/>
</dbReference>
<organism evidence="1">
    <name type="scientific">Sesamum radiatum</name>
    <name type="common">Black benniseed</name>
    <dbReference type="NCBI Taxonomy" id="300843"/>
    <lineage>
        <taxon>Eukaryota</taxon>
        <taxon>Viridiplantae</taxon>
        <taxon>Streptophyta</taxon>
        <taxon>Embryophyta</taxon>
        <taxon>Tracheophyta</taxon>
        <taxon>Spermatophyta</taxon>
        <taxon>Magnoliopsida</taxon>
        <taxon>eudicotyledons</taxon>
        <taxon>Gunneridae</taxon>
        <taxon>Pentapetalae</taxon>
        <taxon>asterids</taxon>
        <taxon>lamiids</taxon>
        <taxon>Lamiales</taxon>
        <taxon>Pedaliaceae</taxon>
        <taxon>Sesamum</taxon>
    </lineage>
</organism>
<accession>A0AAW2L091</accession>
<proteinExistence type="predicted"/>
<reference evidence="1" key="1">
    <citation type="submission" date="2020-06" db="EMBL/GenBank/DDBJ databases">
        <authorList>
            <person name="Li T."/>
            <person name="Hu X."/>
            <person name="Zhang T."/>
            <person name="Song X."/>
            <person name="Zhang H."/>
            <person name="Dai N."/>
            <person name="Sheng W."/>
            <person name="Hou X."/>
            <person name="Wei L."/>
        </authorList>
    </citation>
    <scope>NUCLEOTIDE SEQUENCE</scope>
    <source>
        <strain evidence="1">G02</strain>
        <tissue evidence="1">Leaf</tissue>
    </source>
</reference>